<dbReference type="NCBIfam" id="TIGR02242">
    <property type="entry name" value="tail_TIGR02242"/>
    <property type="match status" value="1"/>
</dbReference>
<reference evidence="1 2" key="1">
    <citation type="submission" date="2024-07" db="EMBL/GenBank/DDBJ databases">
        <title>Draft Genome Sequence of Ferrimicrobium acidiphilum Strain YE2023, Isolated from a Pulp of Bioleach Reactor.</title>
        <authorList>
            <person name="Elkina Y.A."/>
            <person name="Bulaeva A.G."/>
            <person name="Beletsky A.V."/>
            <person name="Mardanov A.V."/>
        </authorList>
    </citation>
    <scope>NUCLEOTIDE SEQUENCE [LARGE SCALE GENOMIC DNA]</scope>
    <source>
        <strain evidence="1 2">YE2023</strain>
    </source>
</reference>
<evidence type="ECO:0000313" key="2">
    <source>
        <dbReference type="Proteomes" id="UP001560267"/>
    </source>
</evidence>
<dbReference type="EMBL" id="JBFSHR010000040">
    <property type="protein sequence ID" value="MEX6430201.1"/>
    <property type="molecule type" value="Genomic_DNA"/>
</dbReference>
<protein>
    <submittedName>
        <fullName evidence="1">Phage tail protein</fullName>
    </submittedName>
</protein>
<accession>A0ABV3Y3S5</accession>
<sequence>MRRDNWLVNQLPMGMTDDNFFVRFVSIFQDVATSFLEDADLIDHLVDPTVAPVPLLSWLGSWLGVSWIDSSLPEREQRRLVRSLSEAFGWRGTARGLGIVLEAVTGAPIVVEETGGVRRHADEPSPSPFVRIRVASTGWLSDGDFVELVRDELPVSVAFQLEVAGRQLWPLASNGLVGHD</sequence>
<dbReference type="InterPro" id="IPR006521">
    <property type="entry name" value="Tail_protein_I"/>
</dbReference>
<proteinExistence type="predicted"/>
<name>A0ABV3Y3S5_9ACTN</name>
<keyword evidence="2" id="KW-1185">Reference proteome</keyword>
<dbReference type="Proteomes" id="UP001560267">
    <property type="component" value="Unassembled WGS sequence"/>
</dbReference>
<gene>
    <name evidence="1" type="ORF">AB6A68_10210</name>
</gene>
<dbReference type="Pfam" id="PF09684">
    <property type="entry name" value="Tail_P2_I"/>
    <property type="match status" value="1"/>
</dbReference>
<evidence type="ECO:0000313" key="1">
    <source>
        <dbReference type="EMBL" id="MEX6430201.1"/>
    </source>
</evidence>
<dbReference type="RefSeq" id="WP_298382131.1">
    <property type="nucleotide sequence ID" value="NZ_JBFSHR010000040.1"/>
</dbReference>
<comment type="caution">
    <text evidence="1">The sequence shown here is derived from an EMBL/GenBank/DDBJ whole genome shotgun (WGS) entry which is preliminary data.</text>
</comment>
<dbReference type="InterPro" id="IPR011748">
    <property type="entry name" value="Unchr_phage_tail-like"/>
</dbReference>
<organism evidence="1 2">
    <name type="scientific">Ferrimicrobium acidiphilum</name>
    <dbReference type="NCBI Taxonomy" id="121039"/>
    <lineage>
        <taxon>Bacteria</taxon>
        <taxon>Bacillati</taxon>
        <taxon>Actinomycetota</taxon>
        <taxon>Acidimicrobiia</taxon>
        <taxon>Acidimicrobiales</taxon>
        <taxon>Acidimicrobiaceae</taxon>
        <taxon>Ferrimicrobium</taxon>
    </lineage>
</organism>